<evidence type="ECO:0000256" key="1">
    <source>
        <dbReference type="SAM" id="MobiDB-lite"/>
    </source>
</evidence>
<evidence type="ECO:0000313" key="2">
    <source>
        <dbReference type="EMBL" id="GKV09871.1"/>
    </source>
</evidence>
<evidence type="ECO:0000313" key="3">
    <source>
        <dbReference type="Proteomes" id="UP001054252"/>
    </source>
</evidence>
<reference evidence="2 3" key="1">
    <citation type="journal article" date="2021" name="Commun. Biol.">
        <title>The genome of Shorea leprosula (Dipterocarpaceae) highlights the ecological relevance of drought in aseasonal tropical rainforests.</title>
        <authorList>
            <person name="Ng K.K.S."/>
            <person name="Kobayashi M.J."/>
            <person name="Fawcett J.A."/>
            <person name="Hatakeyama M."/>
            <person name="Paape T."/>
            <person name="Ng C.H."/>
            <person name="Ang C.C."/>
            <person name="Tnah L.H."/>
            <person name="Lee C.T."/>
            <person name="Nishiyama T."/>
            <person name="Sese J."/>
            <person name="O'Brien M.J."/>
            <person name="Copetti D."/>
            <person name="Mohd Noor M.I."/>
            <person name="Ong R.C."/>
            <person name="Putra M."/>
            <person name="Sireger I.Z."/>
            <person name="Indrioko S."/>
            <person name="Kosugi Y."/>
            <person name="Izuno A."/>
            <person name="Isagi Y."/>
            <person name="Lee S.L."/>
            <person name="Shimizu K.K."/>
        </authorList>
    </citation>
    <scope>NUCLEOTIDE SEQUENCE [LARGE SCALE GENOMIC DNA]</scope>
    <source>
        <strain evidence="2">214</strain>
    </source>
</reference>
<organism evidence="2 3">
    <name type="scientific">Rubroshorea leprosula</name>
    <dbReference type="NCBI Taxonomy" id="152421"/>
    <lineage>
        <taxon>Eukaryota</taxon>
        <taxon>Viridiplantae</taxon>
        <taxon>Streptophyta</taxon>
        <taxon>Embryophyta</taxon>
        <taxon>Tracheophyta</taxon>
        <taxon>Spermatophyta</taxon>
        <taxon>Magnoliopsida</taxon>
        <taxon>eudicotyledons</taxon>
        <taxon>Gunneridae</taxon>
        <taxon>Pentapetalae</taxon>
        <taxon>rosids</taxon>
        <taxon>malvids</taxon>
        <taxon>Malvales</taxon>
        <taxon>Dipterocarpaceae</taxon>
        <taxon>Rubroshorea</taxon>
    </lineage>
</organism>
<accession>A0AAV5JBL5</accession>
<protein>
    <submittedName>
        <fullName evidence="2">Uncharacterized protein</fullName>
    </submittedName>
</protein>
<keyword evidence="3" id="KW-1185">Reference proteome</keyword>
<dbReference type="EMBL" id="BPVZ01000031">
    <property type="protein sequence ID" value="GKV09871.1"/>
    <property type="molecule type" value="Genomic_DNA"/>
</dbReference>
<dbReference type="AlphaFoldDB" id="A0AAV5JBL5"/>
<gene>
    <name evidence="2" type="ORF">SLEP1_g21310</name>
</gene>
<sequence>MSKAEKIGKQVLSPTPRKSSLCFAYLKMSIMSNEVDEGEDGEEDDADSKSDEILMSDQ</sequence>
<name>A0AAV5JBL5_9ROSI</name>
<feature type="region of interest" description="Disordered" evidence="1">
    <location>
        <begin position="33"/>
        <end position="58"/>
    </location>
</feature>
<feature type="compositionally biased region" description="Acidic residues" evidence="1">
    <location>
        <begin position="34"/>
        <end position="46"/>
    </location>
</feature>
<proteinExistence type="predicted"/>
<dbReference type="Proteomes" id="UP001054252">
    <property type="component" value="Unassembled WGS sequence"/>
</dbReference>
<comment type="caution">
    <text evidence="2">The sequence shown here is derived from an EMBL/GenBank/DDBJ whole genome shotgun (WGS) entry which is preliminary data.</text>
</comment>